<dbReference type="SUPFAM" id="SSF63829">
    <property type="entry name" value="Calcium-dependent phosphotriesterase"/>
    <property type="match status" value="1"/>
</dbReference>
<dbReference type="InterPro" id="IPR011042">
    <property type="entry name" value="6-blade_b-propeller_TolB-like"/>
</dbReference>
<dbReference type="InterPro" id="IPR050952">
    <property type="entry name" value="TRIM-NHL_E3_ligases"/>
</dbReference>
<dbReference type="CDD" id="cd05819">
    <property type="entry name" value="NHL"/>
    <property type="match status" value="1"/>
</dbReference>
<sequence>MDGIYNTADDFSSGIGHEIPDNMDRDSPDSTTETVNHQGIHGDVVKNNVSVSRPDVQVSDVKNQEEEDVDQNGSRPETIECSDKADPEDQQDIPASPEEQEDISLGNAEHPLHPLQDDHSNASAENSDQDGRPFYNSNNVAGRTSLPAVCTSYSQIGKGEENQALYMKRRSLPAMCTSHTHAYHAERNQTLYVDNPGIDTEKSLSKDIYNTDDCSADNEVQYQLKSTSPETSASAYQCGGDVANANMDRPDIEVENAHNEAEDEAGTRPKTIKQLNDAKISAQNKAETKARPDNEFIRPYAVAYCRDSQINGEQDVQPYAVAYDEQDGHNEDQTGRSVNNPQSGNKAVSSDECIRPYAVRYQFDGQTNEAVDNKAGGLRPNPMYSGNGLHLNPMYAPNITQPRAGEDTTTDDVTRQVNYTSSPPTSTAVAYCRDSQINGEQDVQPYAVAYDEQDGHNEDQTGRSVNNPQSGNKAVSSDECIRPYAVRMDIVRPKHRLAVVPTVLSLEALPVGQFCHKAVDNKAGGLRPNPMYSGNGLHLNPMYAPNITQPRAGEDTTTDDVTRQVNYTSSPPTSTAENENKDLEQTTIVFGGEGKEPGQLDGPKAVVVSPSNEMFVADTYNRRVQVFSMTGVYLRHFPAVISGEASETIEPEDISMDGEGHLWVVGDKDNDLTGFIVRYTTMGHHLATLRATFTNDSFIGITVDTPRNLVVVTEFWIRSDYGEVKLLHFNGTVVRKFRTEKGPEYPGRVAVGREGNLLVSDLFVSDIPVYVYNNTGHYLSSFGGDRIGDGEAEVGQRILVMGMCTDISGDVLVGTGFGGTVERFTQNGRYVRSVATNMSSSCGVAVTPGGQLVVTDYYDSTVTIFSRY</sequence>
<dbReference type="AlphaFoldDB" id="C3XUV3"/>
<keyword evidence="1" id="KW-0677">Repeat</keyword>
<dbReference type="PANTHER" id="PTHR24104">
    <property type="entry name" value="E3 UBIQUITIN-PROTEIN LIGASE NHLRC1-RELATED"/>
    <property type="match status" value="1"/>
</dbReference>
<dbReference type="Gene3D" id="2.120.10.30">
    <property type="entry name" value="TolB, C-terminal domain"/>
    <property type="match status" value="1"/>
</dbReference>
<feature type="region of interest" description="Disordered" evidence="3">
    <location>
        <begin position="454"/>
        <end position="477"/>
    </location>
</feature>
<feature type="compositionally biased region" description="Basic and acidic residues" evidence="3">
    <location>
        <begin position="110"/>
        <end position="120"/>
    </location>
</feature>
<evidence type="ECO:0000256" key="2">
    <source>
        <dbReference type="PROSITE-ProRule" id="PRU00504"/>
    </source>
</evidence>
<reference evidence="4" key="1">
    <citation type="journal article" date="2008" name="Nature">
        <title>The amphioxus genome and the evolution of the chordate karyotype.</title>
        <authorList>
            <consortium name="US DOE Joint Genome Institute (JGI-PGF)"/>
            <person name="Putnam N.H."/>
            <person name="Butts T."/>
            <person name="Ferrier D.E.K."/>
            <person name="Furlong R.F."/>
            <person name="Hellsten U."/>
            <person name="Kawashima T."/>
            <person name="Robinson-Rechavi M."/>
            <person name="Shoguchi E."/>
            <person name="Terry A."/>
            <person name="Yu J.-K."/>
            <person name="Benito-Gutierrez E.L."/>
            <person name="Dubchak I."/>
            <person name="Garcia-Fernandez J."/>
            <person name="Gibson-Brown J.J."/>
            <person name="Grigoriev I.V."/>
            <person name="Horton A.C."/>
            <person name="de Jong P.J."/>
            <person name="Jurka J."/>
            <person name="Kapitonov V.V."/>
            <person name="Kohara Y."/>
            <person name="Kuroki Y."/>
            <person name="Lindquist E."/>
            <person name="Lucas S."/>
            <person name="Osoegawa K."/>
            <person name="Pennacchio L.A."/>
            <person name="Salamov A.A."/>
            <person name="Satou Y."/>
            <person name="Sauka-Spengler T."/>
            <person name="Schmutz J."/>
            <person name="Shin-I T."/>
            <person name="Toyoda A."/>
            <person name="Bronner-Fraser M."/>
            <person name="Fujiyama A."/>
            <person name="Holland L.Z."/>
            <person name="Holland P.W.H."/>
            <person name="Satoh N."/>
            <person name="Rokhsar D.S."/>
        </authorList>
    </citation>
    <scope>NUCLEOTIDE SEQUENCE [LARGE SCALE GENOMIC DNA]</scope>
    <source>
        <strain evidence="4">S238N-H82</strain>
        <tissue evidence="4">Testes</tissue>
    </source>
</reference>
<feature type="region of interest" description="Disordered" evidence="3">
    <location>
        <begin position="1"/>
        <end position="141"/>
    </location>
</feature>
<protein>
    <submittedName>
        <fullName evidence="4">Uncharacterized protein</fullName>
    </submittedName>
</protein>
<organism>
    <name type="scientific">Branchiostoma floridae</name>
    <name type="common">Florida lancelet</name>
    <name type="synonym">Amphioxus</name>
    <dbReference type="NCBI Taxonomy" id="7739"/>
    <lineage>
        <taxon>Eukaryota</taxon>
        <taxon>Metazoa</taxon>
        <taxon>Chordata</taxon>
        <taxon>Cephalochordata</taxon>
        <taxon>Leptocardii</taxon>
        <taxon>Amphioxiformes</taxon>
        <taxon>Branchiostomatidae</taxon>
        <taxon>Branchiostoma</taxon>
    </lineage>
</organism>
<dbReference type="InterPro" id="IPR001258">
    <property type="entry name" value="NHL_repeat"/>
</dbReference>
<accession>C3XUV3</accession>
<feature type="compositionally biased region" description="Basic and acidic residues" evidence="3">
    <location>
        <begin position="77"/>
        <end position="87"/>
    </location>
</feature>
<dbReference type="PANTHER" id="PTHR24104:SF50">
    <property type="entry name" value="SMP-30_GLUCONOLACTONASE_LRE-LIKE REGION DOMAIN-CONTAINING PROTEIN"/>
    <property type="match status" value="1"/>
</dbReference>
<dbReference type="EMBL" id="GG666467">
    <property type="protein sequence ID" value="EEN68178.1"/>
    <property type="molecule type" value="Genomic_DNA"/>
</dbReference>
<proteinExistence type="predicted"/>
<evidence type="ECO:0000313" key="4">
    <source>
        <dbReference type="EMBL" id="EEN68178.1"/>
    </source>
</evidence>
<name>C3XUV3_BRAFL</name>
<feature type="region of interest" description="Disordered" evidence="3">
    <location>
        <begin position="327"/>
        <end position="351"/>
    </location>
</feature>
<dbReference type="eggNOG" id="KOG2177">
    <property type="taxonomic scope" value="Eukaryota"/>
</dbReference>
<dbReference type="InParanoid" id="C3XUV3"/>
<feature type="compositionally biased region" description="Polar residues" evidence="3">
    <location>
        <begin position="462"/>
        <end position="475"/>
    </location>
</feature>
<dbReference type="PROSITE" id="PS51125">
    <property type="entry name" value="NHL"/>
    <property type="match status" value="1"/>
</dbReference>
<feature type="compositionally biased region" description="Basic and acidic residues" evidence="3">
    <location>
        <begin position="18"/>
        <end position="28"/>
    </location>
</feature>
<evidence type="ECO:0000256" key="1">
    <source>
        <dbReference type="ARBA" id="ARBA00022737"/>
    </source>
</evidence>
<feature type="compositionally biased region" description="Polar residues" evidence="3">
    <location>
        <begin position="335"/>
        <end position="348"/>
    </location>
</feature>
<feature type="repeat" description="NHL" evidence="2">
    <location>
        <begin position="589"/>
        <end position="630"/>
    </location>
</feature>
<gene>
    <name evidence="4" type="ORF">BRAFLDRAFT_88908</name>
</gene>
<evidence type="ECO:0000256" key="3">
    <source>
        <dbReference type="SAM" id="MobiDB-lite"/>
    </source>
</evidence>